<sequence length="381" mass="39720">MKLTRAAWTLAALALAGCATVAGWFGRSEPAGKPSPLPPIKPSAQLEVVWRADIGRSAALQFVPAVAGDAVYAASADGTLARFDATTGRAVWRVDTGKKLTGGVGAGEGVVLVGTRDGEVLAYDPRGQPRWTARIGTVILSPPQVAEGVVVVRGADGRVFALEADSGKRRWVYQRTLPALSVRSFAGAAVVRGAVFAGFPGGKLVALRLSDGLVGWEATVAQPRGATELERIADVASTPDVAESEVCAAAFQGRVACFDVRNGNVLWARNFSSYAGLDVDGGVLYVATDRSEVLGLELARGATLWRQDKLTGRRLSRPLGFGPYVVVGDFEGYVHLLNADDGGLAARLPTDGSAIAAAPVRTGDGFLVQTTGGSLLLLRVR</sequence>
<feature type="domain" description="Pyrrolo-quinoline quinone repeat" evidence="5">
    <location>
        <begin position="77"/>
        <end position="307"/>
    </location>
</feature>
<dbReference type="InterPro" id="IPR018391">
    <property type="entry name" value="PQQ_b-propeller_rpt"/>
</dbReference>
<keyword evidence="3 4" id="KW-0998">Cell outer membrane</keyword>
<gene>
    <name evidence="4 6" type="primary">bamB</name>
    <name evidence="6" type="ORF">FR698_12125</name>
</gene>
<organism evidence="6 7">
    <name type="scientific">Pelomicrobium methylotrophicum</name>
    <dbReference type="NCBI Taxonomy" id="2602750"/>
    <lineage>
        <taxon>Bacteria</taxon>
        <taxon>Pseudomonadati</taxon>
        <taxon>Pseudomonadota</taxon>
        <taxon>Hydrogenophilia</taxon>
        <taxon>Hydrogenophilia incertae sedis</taxon>
        <taxon>Pelomicrobium</taxon>
    </lineage>
</organism>
<dbReference type="InParanoid" id="A0A5C7EJC3"/>
<reference evidence="6 7" key="1">
    <citation type="submission" date="2019-08" db="EMBL/GenBank/DDBJ databases">
        <title>Pelomicrobium methylotrophicum gen. nov., sp. nov. a moderately thermophilic, facultatively anaerobic, lithoautotrophic and methylotrophic bacterium isolated from a terrestrial mud volcano.</title>
        <authorList>
            <person name="Slobodkina G.B."/>
            <person name="Merkel A.Y."/>
            <person name="Slobodkin A.I."/>
        </authorList>
    </citation>
    <scope>NUCLEOTIDE SEQUENCE [LARGE SCALE GENOMIC DNA]</scope>
    <source>
        <strain evidence="6 7">SM250</strain>
    </source>
</reference>
<evidence type="ECO:0000256" key="3">
    <source>
        <dbReference type="ARBA" id="ARBA00023237"/>
    </source>
</evidence>
<dbReference type="GO" id="GO:0043165">
    <property type="term" value="P:Gram-negative-bacterium-type cell outer membrane assembly"/>
    <property type="evidence" value="ECO:0007669"/>
    <property type="project" value="UniProtKB-UniRule"/>
</dbReference>
<dbReference type="AlphaFoldDB" id="A0A5C7EJC3"/>
<protein>
    <recommendedName>
        <fullName evidence="4">Outer membrane protein assembly factor BamB</fullName>
    </recommendedName>
</protein>
<dbReference type="InterPro" id="IPR011047">
    <property type="entry name" value="Quinoprotein_ADH-like_sf"/>
</dbReference>
<name>A0A5C7EJC3_9PROT</name>
<dbReference type="Proteomes" id="UP000321201">
    <property type="component" value="Unassembled WGS sequence"/>
</dbReference>
<dbReference type="EMBL" id="VPFL01000017">
    <property type="protein sequence ID" value="TXF11069.1"/>
    <property type="molecule type" value="Genomic_DNA"/>
</dbReference>
<dbReference type="Pfam" id="PF13360">
    <property type="entry name" value="PQQ_2"/>
    <property type="match status" value="1"/>
</dbReference>
<evidence type="ECO:0000313" key="7">
    <source>
        <dbReference type="Proteomes" id="UP000321201"/>
    </source>
</evidence>
<comment type="subunit">
    <text evidence="4">Part of the Bam complex.</text>
</comment>
<dbReference type="SUPFAM" id="SSF50998">
    <property type="entry name" value="Quinoprotein alcohol dehydrogenase-like"/>
    <property type="match status" value="1"/>
</dbReference>
<dbReference type="FunCoup" id="A0A5C7EJC3">
    <property type="interactions" value="83"/>
</dbReference>
<dbReference type="OrthoDB" id="5173551at2"/>
<dbReference type="InterPro" id="IPR015943">
    <property type="entry name" value="WD40/YVTN_repeat-like_dom_sf"/>
</dbReference>
<comment type="function">
    <text evidence="4">Part of the outer membrane protein assembly complex, which is involved in assembly and insertion of beta-barrel proteins into the outer membrane.</text>
</comment>
<dbReference type="HAMAP" id="MF_00923">
    <property type="entry name" value="OM_assembly_BamB"/>
    <property type="match status" value="1"/>
</dbReference>
<evidence type="ECO:0000313" key="6">
    <source>
        <dbReference type="EMBL" id="TXF11069.1"/>
    </source>
</evidence>
<comment type="caution">
    <text evidence="6">The sequence shown here is derived from an EMBL/GenBank/DDBJ whole genome shotgun (WGS) entry which is preliminary data.</text>
</comment>
<dbReference type="InterPro" id="IPR017687">
    <property type="entry name" value="BamB"/>
</dbReference>
<evidence type="ECO:0000259" key="5">
    <source>
        <dbReference type="Pfam" id="PF13360"/>
    </source>
</evidence>
<keyword evidence="1 4" id="KW-0732">Signal</keyword>
<dbReference type="GO" id="GO:0051205">
    <property type="term" value="P:protein insertion into membrane"/>
    <property type="evidence" value="ECO:0007669"/>
    <property type="project" value="UniProtKB-UniRule"/>
</dbReference>
<dbReference type="PANTHER" id="PTHR34512">
    <property type="entry name" value="CELL SURFACE PROTEIN"/>
    <property type="match status" value="1"/>
</dbReference>
<dbReference type="RefSeq" id="WP_147800461.1">
    <property type="nucleotide sequence ID" value="NZ_VPFL01000017.1"/>
</dbReference>
<dbReference type="NCBIfam" id="TIGR03300">
    <property type="entry name" value="assembly_YfgL"/>
    <property type="match status" value="1"/>
</dbReference>
<dbReference type="PANTHER" id="PTHR34512:SF30">
    <property type="entry name" value="OUTER MEMBRANE PROTEIN ASSEMBLY FACTOR BAMB"/>
    <property type="match status" value="1"/>
</dbReference>
<dbReference type="PROSITE" id="PS51257">
    <property type="entry name" value="PROKAR_LIPOPROTEIN"/>
    <property type="match status" value="1"/>
</dbReference>
<evidence type="ECO:0000256" key="2">
    <source>
        <dbReference type="ARBA" id="ARBA00023136"/>
    </source>
</evidence>
<accession>A0A5C7EJC3</accession>
<dbReference type="GO" id="GO:0009279">
    <property type="term" value="C:cell outer membrane"/>
    <property type="evidence" value="ECO:0007669"/>
    <property type="project" value="UniProtKB-SubCell"/>
</dbReference>
<keyword evidence="2 4" id="KW-0472">Membrane</keyword>
<evidence type="ECO:0000256" key="1">
    <source>
        <dbReference type="ARBA" id="ARBA00022729"/>
    </source>
</evidence>
<comment type="similarity">
    <text evidence="4">Belongs to the BamB family.</text>
</comment>
<dbReference type="SMART" id="SM00564">
    <property type="entry name" value="PQQ"/>
    <property type="match status" value="7"/>
</dbReference>
<keyword evidence="7" id="KW-1185">Reference proteome</keyword>
<dbReference type="InterPro" id="IPR002372">
    <property type="entry name" value="PQQ_rpt_dom"/>
</dbReference>
<keyword evidence="4" id="KW-0449">Lipoprotein</keyword>
<dbReference type="Gene3D" id="2.130.10.10">
    <property type="entry name" value="YVTN repeat-like/Quinoprotein amine dehydrogenase"/>
    <property type="match status" value="1"/>
</dbReference>
<proteinExistence type="inferred from homology"/>
<evidence type="ECO:0000256" key="4">
    <source>
        <dbReference type="HAMAP-Rule" id="MF_00923"/>
    </source>
</evidence>
<comment type="subcellular location">
    <subcellularLocation>
        <location evidence="4">Cell outer membrane</location>
        <topology evidence="4">Lipid-anchor</topology>
    </subcellularLocation>
</comment>
<keyword evidence="4" id="KW-0564">Palmitate</keyword>